<organism evidence="1 2">
    <name type="scientific">Latilactobacillus curvatus</name>
    <name type="common">Lactobacillus curvatus</name>
    <dbReference type="NCBI Taxonomy" id="28038"/>
    <lineage>
        <taxon>Bacteria</taxon>
        <taxon>Bacillati</taxon>
        <taxon>Bacillota</taxon>
        <taxon>Bacilli</taxon>
        <taxon>Lactobacillales</taxon>
        <taxon>Lactobacillaceae</taxon>
        <taxon>Latilactobacillus</taxon>
    </lineage>
</organism>
<accession>A0A1X7QH72</accession>
<dbReference type="EMBL" id="CP031003">
    <property type="protein sequence ID" value="AXN36311.1"/>
    <property type="molecule type" value="Genomic_DNA"/>
</dbReference>
<dbReference type="Proteomes" id="UP000257607">
    <property type="component" value="Chromosome"/>
</dbReference>
<protein>
    <submittedName>
        <fullName evidence="1">Uncharacterized protein</fullName>
    </submittedName>
</protein>
<dbReference type="RefSeq" id="WP_076787833.1">
    <property type="nucleotide sequence ID" value="NZ_CP015493.1"/>
</dbReference>
<name>A0A1X7QH72_LATCU</name>
<gene>
    <name evidence="1" type="ORF">DT351_08000</name>
</gene>
<evidence type="ECO:0000313" key="2">
    <source>
        <dbReference type="Proteomes" id="UP000257607"/>
    </source>
</evidence>
<evidence type="ECO:0000313" key="1">
    <source>
        <dbReference type="EMBL" id="AXN36311.1"/>
    </source>
</evidence>
<reference evidence="1 2" key="1">
    <citation type="submission" date="2018-07" db="EMBL/GenBank/DDBJ databases">
        <title>Lactobacillus curvatus genome sequence.</title>
        <authorList>
            <person name="Prechtl R."/>
        </authorList>
    </citation>
    <scope>NUCLEOTIDE SEQUENCE [LARGE SCALE GENOMIC DNA]</scope>
    <source>
        <strain evidence="1 2">TMW 1.1928</strain>
    </source>
</reference>
<dbReference type="PROSITE" id="PS51257">
    <property type="entry name" value="PROKAR_LIPOPROTEIN"/>
    <property type="match status" value="1"/>
</dbReference>
<proteinExistence type="predicted"/>
<dbReference type="AlphaFoldDB" id="A0A1X7QH72"/>
<sequence>MKKSAIFLTITLLFMMAFTSGCQKDATNEKNTQKIEKTKTVTPKNGIMTLTDEKPKSEAKTVKGYIYRSGNDYVVLNSEKGYIKNAKYMQDYLETEHTQMTNLFFMEPNTMAIAQNQVNQFAKTFKLAYGKAVYDELPSSNNVSVAVGTITNENLGKLPNIRIYKIYYQVISK</sequence>